<dbReference type="Proteomes" id="UP001168821">
    <property type="component" value="Unassembled WGS sequence"/>
</dbReference>
<dbReference type="InterPro" id="IPR000477">
    <property type="entry name" value="RT_dom"/>
</dbReference>
<keyword evidence="3" id="KW-1185">Reference proteome</keyword>
<dbReference type="EMBL" id="JALNTZ010000002">
    <property type="protein sequence ID" value="KAJ3660703.1"/>
    <property type="molecule type" value="Genomic_DNA"/>
</dbReference>
<dbReference type="Pfam" id="PF00078">
    <property type="entry name" value="RVT_1"/>
    <property type="match status" value="1"/>
</dbReference>
<name>A0AA38IMH5_9CUCU</name>
<protein>
    <recommendedName>
        <fullName evidence="1">Reverse transcriptase domain-containing protein</fullName>
    </recommendedName>
</protein>
<comment type="caution">
    <text evidence="2">The sequence shown here is derived from an EMBL/GenBank/DDBJ whole genome shotgun (WGS) entry which is preliminary data.</text>
</comment>
<evidence type="ECO:0000313" key="3">
    <source>
        <dbReference type="Proteomes" id="UP001168821"/>
    </source>
</evidence>
<dbReference type="SUPFAM" id="SSF56672">
    <property type="entry name" value="DNA/RNA polymerases"/>
    <property type="match status" value="1"/>
</dbReference>
<dbReference type="AlphaFoldDB" id="A0AA38IMH5"/>
<gene>
    <name evidence="2" type="ORF">Zmor_005141</name>
</gene>
<evidence type="ECO:0000313" key="2">
    <source>
        <dbReference type="EMBL" id="KAJ3660703.1"/>
    </source>
</evidence>
<dbReference type="PANTHER" id="PTHR47027:SF20">
    <property type="entry name" value="REVERSE TRANSCRIPTASE-LIKE PROTEIN WITH RNA-DIRECTED DNA POLYMERASE DOMAIN"/>
    <property type="match status" value="1"/>
</dbReference>
<feature type="domain" description="Reverse transcriptase" evidence="1">
    <location>
        <begin position="1"/>
        <end position="187"/>
    </location>
</feature>
<organism evidence="2 3">
    <name type="scientific">Zophobas morio</name>
    <dbReference type="NCBI Taxonomy" id="2755281"/>
    <lineage>
        <taxon>Eukaryota</taxon>
        <taxon>Metazoa</taxon>
        <taxon>Ecdysozoa</taxon>
        <taxon>Arthropoda</taxon>
        <taxon>Hexapoda</taxon>
        <taxon>Insecta</taxon>
        <taxon>Pterygota</taxon>
        <taxon>Neoptera</taxon>
        <taxon>Endopterygota</taxon>
        <taxon>Coleoptera</taxon>
        <taxon>Polyphaga</taxon>
        <taxon>Cucujiformia</taxon>
        <taxon>Tenebrionidae</taxon>
        <taxon>Zophobas</taxon>
    </lineage>
</organism>
<evidence type="ECO:0000259" key="1">
    <source>
        <dbReference type="PROSITE" id="PS50878"/>
    </source>
</evidence>
<sequence>MILDERLRKEMEARGMLPDGQAGFRKGRGTMDNVYILRDLVGREIRKEGGRMYALFIGFKAAFDSVNREKMWEYLRRKGVDAYLVTKMEEIYEETVNTVRVNGIESESFYTNRGVRQGWPLSPALFAAYLGDIDEMFSKAQTGGMVVGKEKVCSLAYADNLVIVAKKREEMKALIKSLEKYVKKKGI</sequence>
<proteinExistence type="predicted"/>
<dbReference type="PROSITE" id="PS50878">
    <property type="entry name" value="RT_POL"/>
    <property type="match status" value="1"/>
</dbReference>
<dbReference type="GO" id="GO:0071897">
    <property type="term" value="P:DNA biosynthetic process"/>
    <property type="evidence" value="ECO:0007669"/>
    <property type="project" value="UniProtKB-ARBA"/>
</dbReference>
<dbReference type="InterPro" id="IPR043502">
    <property type="entry name" value="DNA/RNA_pol_sf"/>
</dbReference>
<accession>A0AA38IMH5</accession>
<dbReference type="PANTHER" id="PTHR47027">
    <property type="entry name" value="REVERSE TRANSCRIPTASE DOMAIN-CONTAINING PROTEIN"/>
    <property type="match status" value="1"/>
</dbReference>
<reference evidence="2" key="1">
    <citation type="journal article" date="2023" name="G3 (Bethesda)">
        <title>Whole genome assemblies of Zophobas morio and Tenebrio molitor.</title>
        <authorList>
            <person name="Kaur S."/>
            <person name="Stinson S.A."/>
            <person name="diCenzo G.C."/>
        </authorList>
    </citation>
    <scope>NUCLEOTIDE SEQUENCE</scope>
    <source>
        <strain evidence="2">QUZm001</strain>
    </source>
</reference>